<dbReference type="AlphaFoldDB" id="T0ZHP7"/>
<sequence length="79" mass="8624">MDNAVVLCEGFLGTTYGKTANGLVRFTDRFNIKAVLDSSKAGQDITTIIPKAKASIKIISSMEEARELGCRNCYSWSCN</sequence>
<reference evidence="1" key="2">
    <citation type="journal article" date="2014" name="ISME J.">
        <title>Microbial stratification in low pH oxic and suboxic macroscopic growths along an acid mine drainage.</title>
        <authorList>
            <person name="Mendez-Garcia C."/>
            <person name="Mesa V."/>
            <person name="Sprenger R.R."/>
            <person name="Richter M."/>
            <person name="Diez M.S."/>
            <person name="Solano J."/>
            <person name="Bargiela R."/>
            <person name="Golyshina O.V."/>
            <person name="Manteca A."/>
            <person name="Ramos J.L."/>
            <person name="Gallego J.R."/>
            <person name="Llorente I."/>
            <person name="Martins Dos Santos V.A."/>
            <person name="Jensen O.N."/>
            <person name="Pelaez A.I."/>
            <person name="Sanchez J."/>
            <person name="Ferrer M."/>
        </authorList>
    </citation>
    <scope>NUCLEOTIDE SEQUENCE</scope>
</reference>
<dbReference type="PANTHER" id="PTHR40690:SF1">
    <property type="entry name" value="DUF1611 DOMAIN-CONTAINING PROTEIN"/>
    <property type="match status" value="1"/>
</dbReference>
<dbReference type="InterPro" id="IPR027417">
    <property type="entry name" value="P-loop_NTPase"/>
</dbReference>
<organism evidence="1">
    <name type="scientific">mine drainage metagenome</name>
    <dbReference type="NCBI Taxonomy" id="410659"/>
    <lineage>
        <taxon>unclassified sequences</taxon>
        <taxon>metagenomes</taxon>
        <taxon>ecological metagenomes</taxon>
    </lineage>
</organism>
<feature type="non-terminal residue" evidence="1">
    <location>
        <position position="79"/>
    </location>
</feature>
<comment type="caution">
    <text evidence="1">The sequence shown here is derived from an EMBL/GenBank/DDBJ whole genome shotgun (WGS) entry which is preliminary data.</text>
</comment>
<accession>T0ZHP7</accession>
<gene>
    <name evidence="1" type="ORF">B1A_15183</name>
</gene>
<reference evidence="1" key="1">
    <citation type="submission" date="2013-08" db="EMBL/GenBank/DDBJ databases">
        <authorList>
            <person name="Mendez C."/>
            <person name="Richter M."/>
            <person name="Ferrer M."/>
            <person name="Sanchez J."/>
        </authorList>
    </citation>
    <scope>NUCLEOTIDE SEQUENCE</scope>
</reference>
<dbReference type="EMBL" id="AUZX01011140">
    <property type="protein sequence ID" value="EQD44208.1"/>
    <property type="molecule type" value="Genomic_DNA"/>
</dbReference>
<proteinExistence type="predicted"/>
<dbReference type="Gene3D" id="3.40.50.720">
    <property type="entry name" value="NAD(P)-binding Rossmann-like Domain"/>
    <property type="match status" value="1"/>
</dbReference>
<dbReference type="PANTHER" id="PTHR40690">
    <property type="entry name" value="GLL3100 PROTEIN"/>
    <property type="match status" value="1"/>
</dbReference>
<evidence type="ECO:0000313" key="1">
    <source>
        <dbReference type="EMBL" id="EQD44208.1"/>
    </source>
</evidence>
<dbReference type="InterPro" id="IPR011669">
    <property type="entry name" value="DgcN-like"/>
</dbReference>
<name>T0ZHP7_9ZZZZ</name>
<dbReference type="SUPFAM" id="SSF52540">
    <property type="entry name" value="P-loop containing nucleoside triphosphate hydrolases"/>
    <property type="match status" value="1"/>
</dbReference>
<protein>
    <submittedName>
        <fullName evidence="1">Uncharacterized protein</fullName>
    </submittedName>
</protein>